<sequence>MGVSMETAEVWIDRWERQQQHYAVAREERFTVIADIVEHVTTDRPRPRPLLLDLGCGPGSMAARLAVRLPTAEIVAVDMDPLLLELGRTHHANAARFVDAVVGEAGWTDALGLDRPLDAVVSTTALHYLSERTLLRTYRSLFTLLRPGGALVNGDHFALDDRRCSDLTAVVGSRRAERSRTRDHEDWRSWWAAAAEDLELADLFAQREKRRAASGNHEGNDNDLPLACHVELLRAAGFAHITPVWQYGDSHVLVALKD</sequence>
<protein>
    <submittedName>
        <fullName evidence="4">Class I SAM-dependent methyltransferase</fullName>
        <ecNumber evidence="4">2.1.1.-</ecNumber>
    </submittedName>
</protein>
<accession>A0ABV2UW93</accession>
<proteinExistence type="predicted"/>
<gene>
    <name evidence="4" type="ORF">ABZZ21_14835</name>
</gene>
<dbReference type="RefSeq" id="WP_355396973.1">
    <property type="nucleotide sequence ID" value="NZ_JBEXPZ010000017.1"/>
</dbReference>
<evidence type="ECO:0000256" key="1">
    <source>
        <dbReference type="ARBA" id="ARBA00022603"/>
    </source>
</evidence>
<feature type="domain" description="Methyltransferase" evidence="3">
    <location>
        <begin position="52"/>
        <end position="149"/>
    </location>
</feature>
<dbReference type="PANTHER" id="PTHR43861:SF1">
    <property type="entry name" value="TRANS-ACONITATE 2-METHYLTRANSFERASE"/>
    <property type="match status" value="1"/>
</dbReference>
<evidence type="ECO:0000313" key="4">
    <source>
        <dbReference type="EMBL" id="MET9845829.1"/>
    </source>
</evidence>
<dbReference type="EMBL" id="JBEXPZ010000017">
    <property type="protein sequence ID" value="MET9845829.1"/>
    <property type="molecule type" value="Genomic_DNA"/>
</dbReference>
<dbReference type="InterPro" id="IPR029063">
    <property type="entry name" value="SAM-dependent_MTases_sf"/>
</dbReference>
<organism evidence="4 5">
    <name type="scientific">Streptomyces ossamyceticus</name>
    <dbReference type="NCBI Taxonomy" id="249581"/>
    <lineage>
        <taxon>Bacteria</taxon>
        <taxon>Bacillati</taxon>
        <taxon>Actinomycetota</taxon>
        <taxon>Actinomycetes</taxon>
        <taxon>Kitasatosporales</taxon>
        <taxon>Streptomycetaceae</taxon>
        <taxon>Streptomyces</taxon>
    </lineage>
</organism>
<evidence type="ECO:0000259" key="3">
    <source>
        <dbReference type="Pfam" id="PF13649"/>
    </source>
</evidence>
<evidence type="ECO:0000313" key="5">
    <source>
        <dbReference type="Proteomes" id="UP001550210"/>
    </source>
</evidence>
<keyword evidence="1 4" id="KW-0489">Methyltransferase</keyword>
<dbReference type="GO" id="GO:0032259">
    <property type="term" value="P:methylation"/>
    <property type="evidence" value="ECO:0007669"/>
    <property type="project" value="UniProtKB-KW"/>
</dbReference>
<reference evidence="4 5" key="1">
    <citation type="submission" date="2024-06" db="EMBL/GenBank/DDBJ databases">
        <title>The Natural Products Discovery Center: Release of the First 8490 Sequenced Strains for Exploring Actinobacteria Biosynthetic Diversity.</title>
        <authorList>
            <person name="Kalkreuter E."/>
            <person name="Kautsar S.A."/>
            <person name="Yang D."/>
            <person name="Bader C.D."/>
            <person name="Teijaro C.N."/>
            <person name="Fluegel L."/>
            <person name="Davis C.M."/>
            <person name="Simpson J.R."/>
            <person name="Lauterbach L."/>
            <person name="Steele A.D."/>
            <person name="Gui C."/>
            <person name="Meng S."/>
            <person name="Li G."/>
            <person name="Viehrig K."/>
            <person name="Ye F."/>
            <person name="Su P."/>
            <person name="Kiefer A.F."/>
            <person name="Nichols A."/>
            <person name="Cepeda A.J."/>
            <person name="Yan W."/>
            <person name="Fan B."/>
            <person name="Jiang Y."/>
            <person name="Adhikari A."/>
            <person name="Zheng C.-J."/>
            <person name="Schuster L."/>
            <person name="Cowan T.M."/>
            <person name="Smanski M.J."/>
            <person name="Chevrette M.G."/>
            <person name="De Carvalho L.P.S."/>
            <person name="Shen B."/>
        </authorList>
    </citation>
    <scope>NUCLEOTIDE SEQUENCE [LARGE SCALE GENOMIC DNA]</scope>
    <source>
        <strain evidence="4 5">NPDC006434</strain>
    </source>
</reference>
<dbReference type="InterPro" id="IPR041698">
    <property type="entry name" value="Methyltransf_25"/>
</dbReference>
<dbReference type="Gene3D" id="3.40.50.150">
    <property type="entry name" value="Vaccinia Virus protein VP39"/>
    <property type="match status" value="1"/>
</dbReference>
<keyword evidence="5" id="KW-1185">Reference proteome</keyword>
<dbReference type="PANTHER" id="PTHR43861">
    <property type="entry name" value="TRANS-ACONITATE 2-METHYLTRANSFERASE-RELATED"/>
    <property type="match status" value="1"/>
</dbReference>
<dbReference type="EC" id="2.1.1.-" evidence="4"/>
<evidence type="ECO:0000256" key="2">
    <source>
        <dbReference type="ARBA" id="ARBA00022679"/>
    </source>
</evidence>
<dbReference type="SUPFAM" id="SSF53335">
    <property type="entry name" value="S-adenosyl-L-methionine-dependent methyltransferases"/>
    <property type="match status" value="1"/>
</dbReference>
<dbReference type="Proteomes" id="UP001550210">
    <property type="component" value="Unassembled WGS sequence"/>
</dbReference>
<dbReference type="CDD" id="cd02440">
    <property type="entry name" value="AdoMet_MTases"/>
    <property type="match status" value="1"/>
</dbReference>
<dbReference type="Pfam" id="PF13649">
    <property type="entry name" value="Methyltransf_25"/>
    <property type="match status" value="1"/>
</dbReference>
<name>A0ABV2UW93_9ACTN</name>
<comment type="caution">
    <text evidence="4">The sequence shown here is derived from an EMBL/GenBank/DDBJ whole genome shotgun (WGS) entry which is preliminary data.</text>
</comment>
<keyword evidence="2 4" id="KW-0808">Transferase</keyword>
<dbReference type="GO" id="GO:0008168">
    <property type="term" value="F:methyltransferase activity"/>
    <property type="evidence" value="ECO:0007669"/>
    <property type="project" value="UniProtKB-KW"/>
</dbReference>